<evidence type="ECO:0000259" key="10">
    <source>
        <dbReference type="PROSITE" id="PS50864"/>
    </source>
</evidence>
<feature type="region of interest" description="Disordered" evidence="9">
    <location>
        <begin position="300"/>
        <end position="341"/>
    </location>
</feature>
<feature type="region of interest" description="Disordered" evidence="9">
    <location>
        <begin position="1872"/>
        <end position="1896"/>
    </location>
</feature>
<comment type="caution">
    <text evidence="12">The sequence shown here is derived from an EMBL/GenBank/DDBJ whole genome shotgun (WGS) entry which is preliminary data.</text>
</comment>
<evidence type="ECO:0000259" key="11">
    <source>
        <dbReference type="PROSITE" id="PS51805"/>
    </source>
</evidence>
<dbReference type="GO" id="GO:0003677">
    <property type="term" value="F:DNA binding"/>
    <property type="evidence" value="ECO:0007669"/>
    <property type="project" value="InterPro"/>
</dbReference>
<dbReference type="EMBL" id="AGSI01000003">
    <property type="protein sequence ID" value="EIE25877.1"/>
    <property type="molecule type" value="Genomic_DNA"/>
</dbReference>
<dbReference type="OrthoDB" id="2384350at2759"/>
<dbReference type="PANTHER" id="PTHR45888">
    <property type="entry name" value="HL01030P-RELATED"/>
    <property type="match status" value="1"/>
</dbReference>
<dbReference type="Gene3D" id="3.10.390.10">
    <property type="entry name" value="SAND domain-like"/>
    <property type="match status" value="1"/>
</dbReference>
<gene>
    <name evidence="12" type="ORF">COCSUDRAFT_40121</name>
</gene>
<feature type="compositionally biased region" description="Low complexity" evidence="9">
    <location>
        <begin position="1637"/>
        <end position="1647"/>
    </location>
</feature>
<feature type="compositionally biased region" description="Low complexity" evidence="9">
    <location>
        <begin position="1464"/>
        <end position="1513"/>
    </location>
</feature>
<evidence type="ECO:0000256" key="9">
    <source>
        <dbReference type="SAM" id="MobiDB-lite"/>
    </source>
</evidence>
<feature type="region of interest" description="Disordered" evidence="9">
    <location>
        <begin position="996"/>
        <end position="1110"/>
    </location>
</feature>
<feature type="domain" description="SAND" evidence="10">
    <location>
        <begin position="177"/>
        <end position="275"/>
    </location>
</feature>
<dbReference type="SMART" id="SM00249">
    <property type="entry name" value="PHD"/>
    <property type="match status" value="1"/>
</dbReference>
<dbReference type="GeneID" id="17043881"/>
<feature type="compositionally biased region" description="Basic and acidic residues" evidence="9">
    <location>
        <begin position="825"/>
        <end position="834"/>
    </location>
</feature>
<feature type="region of interest" description="Disordered" evidence="9">
    <location>
        <begin position="1367"/>
        <end position="1517"/>
    </location>
</feature>
<dbReference type="Gene3D" id="3.30.40.10">
    <property type="entry name" value="Zinc/RING finger domain, C3HC4 (zinc finger)"/>
    <property type="match status" value="1"/>
</dbReference>
<keyword evidence="13" id="KW-1185">Reference proteome</keyword>
<dbReference type="Pfam" id="PF13771">
    <property type="entry name" value="zf-HC5HC2H"/>
    <property type="match status" value="1"/>
</dbReference>
<feature type="compositionally biased region" description="Polar residues" evidence="9">
    <location>
        <begin position="600"/>
        <end position="613"/>
    </location>
</feature>
<dbReference type="GO" id="GO:0008270">
    <property type="term" value="F:zinc ion binding"/>
    <property type="evidence" value="ECO:0007669"/>
    <property type="project" value="UniProtKB-KW"/>
</dbReference>
<keyword evidence="7" id="KW-0804">Transcription</keyword>
<evidence type="ECO:0000256" key="2">
    <source>
        <dbReference type="ARBA" id="ARBA00022723"/>
    </source>
</evidence>
<keyword evidence="2" id="KW-0479">Metal-binding</keyword>
<evidence type="ECO:0000256" key="8">
    <source>
        <dbReference type="ARBA" id="ARBA00023242"/>
    </source>
</evidence>
<dbReference type="Proteomes" id="UP000007264">
    <property type="component" value="Unassembled WGS sequence"/>
</dbReference>
<feature type="region of interest" description="Disordered" evidence="9">
    <location>
        <begin position="790"/>
        <end position="836"/>
    </location>
</feature>
<dbReference type="PROSITE" id="PS51805">
    <property type="entry name" value="EPHD"/>
    <property type="match status" value="1"/>
</dbReference>
<name>I0Z5F8_COCSC</name>
<keyword evidence="5" id="KW-0862">Zinc</keyword>
<feature type="compositionally biased region" description="Low complexity" evidence="9">
    <location>
        <begin position="790"/>
        <end position="805"/>
    </location>
</feature>
<dbReference type="PANTHER" id="PTHR45888:SF5">
    <property type="entry name" value="D4, ISOFORM A"/>
    <property type="match status" value="1"/>
</dbReference>
<sequence>MQRAAYGEAPARTYSGTDGRGPARWPTEATAALLNATKLGLREQGEELSSDDDELPRWNVGKRSGGPGAGRGQIDRAASGTLPQRQPEPPAPRMWPVTLPTLPLRGASAPGRGRGGPPAPPRAWGVPPAGYTGTYAPDASARPGASPPGGPLNLEAGDIQRGWVSRTPVSPPMAEAAAAVAAQSSASGLVHVPIICNGNRGRFLLEHQSCICHCKLCAQRAQRSAVPYHEMTPTEFERHSGMAASKKWKYTLRVDKPEAKSCTLGAYLDQLGVLEKSGRSGSGRFIQAAASAVAAAAANTGSIQPLQQPVPGPPEPEDGESTPEPDNDPGQGGGPGYLADSVTDPIHQALAEAEDRYGDAQDDDGDAAAAAAAALVGAQREAKAATARPLQKESRPRGRPRGGGRRGRGRGRGRGSNRSRSITPEGLTPEPGYGDGDNGQVETPPELGAVDAVLNLSRDKWLKPSPAYNRQNRKPAIREGPQYQAVVPQGPPRPRPTGSEEDDPRSGTRGPTPEEMRAIAAGAEVDAANALPPDARTDNDSIVNVNGKTVLLQRGQRARKRPVWLANTVDPHLADPNRLNRPQQRPFSPLRYNGVESSELESQQYGSDTSGANNGAAPHRRKRNVAAADFYGGGYHNAAYAAADDSLPVPKRVRTTQRDAGATWRPAGSAAEASPSPRQAPLQGCVLGCRTEAGPEVLSWQLLEPQLLFILVNYQDYQFAGTLMLEARDHRDANQADLSAPALPGALMEVDESHPGGLWAEDEAQGLGASTAPSNITAPETEIEGVAAAEAAARAPAGPASVAAHPAEEDGGEVQSHTEVVTPAEGDKKEEKVKGNPARRAAAAAEYLRLARSGAPPGTRCALCHKEQEANEFGEVSLQRGLGLTPDAATNRGLGPLLLVKVSAIANAWVHSQCAVWSPEVYESSEGKLEQVGLAVRRGRMIKCRFCGHRGATLGCHIRSCRTSFHLPCARYNGSRLDGNGRVTCPLHVHLVESEPIIPVPEPEHYDDETDDGGGGGGRHGHGNDRDAPSEETHLDGDDGGGDVAAGGRGQSNGGQGGSRQRGASQGPQGRQRAVAASPEDDEEFSDEEEEEIDDDDNQYAEAAGGAAKRRRVIARRYQGYITEPPNVRPSGRAMPRPPGTARERYETLLADADNVSRAEFSRFGGTVGRSMFRPGRCAVCVEQRKGKCGTNSAPKRCLRRQHNALQLRAGRRPVGRPRRVVDPPAPTFPPERAGNPWLVVMGASGAALRAPVEPNLPHQPTFKPPPCLEPGLSQARRASASGNQAAPAERPGMSRAARSPGDPAPANPPTVRLAPNQLHRSQGQLRPNMATMTPQEKAAHLARGKRRDRILWLEFKAARDEGREWDPFSIDVNDPKYDQPPFTKQPAPQRKRQREAQPQPASTQRPAPPVARPGLTPGEAPPARRAPLPAPAPAGSGLQPSAAAAASVVSKADRAIANILSGPRVQQQPRATPQPASTPQPALSKAQPATTPQAARRPPLPAPGAIRAAAAAKDANISATDRFQASIAEMPVAWVGPTQAPRQPIPRPAACSDESERTISETLAATSADAAKEMAGEPVTSKPGRQLAATAEKRDSWVGLTQAPLQRISRPAPHSNKPDRTATETPAAPAVPPPDAAQAATGKQAASKPEKQQAPAEKRDSWAGLTQAPRQRISRPAARSDEPDRTASETPVAPAPDAAQMAAGKQATSMPDRKQAATAEKRDPWAGLKAHAPEPISREAVRNFRQRVGVDPPDPPAPGAARAAAAAKEANMSANDNVRASHMETPDSWAGLRAATPERLTRLRPSPARAQPDTSASDVPAARRAPPQDAATFAAQARAVAAGAPISEIDKSRHAAITTFADEWRAMATAARAKAAGSPRREPAGPAPAAQPPILGMTPLPERANLRPMVTTMPPQRQSNRPMVTTLPARYRTPAHAATTVTTMRHSSSGTSLPIVARQPPATPPAADAAHGSQSGAGASAPAQLSQHSADKASESQGTASDKQAAEDAGEARGEDSAHAWHLARSPSKGAAVVA</sequence>
<evidence type="ECO:0008006" key="14">
    <source>
        <dbReference type="Google" id="ProtNLM"/>
    </source>
</evidence>
<protein>
    <recommendedName>
        <fullName evidence="14">PHD-type domain-containing protein</fullName>
    </recommendedName>
</protein>
<feature type="compositionally biased region" description="Low complexity" evidence="9">
    <location>
        <begin position="122"/>
        <end position="144"/>
    </location>
</feature>
<dbReference type="eggNOG" id="KOG1084">
    <property type="taxonomic scope" value="Eukaryota"/>
</dbReference>
<keyword evidence="6" id="KW-0805">Transcription regulation</keyword>
<dbReference type="KEGG" id="csl:COCSUDRAFT_40121"/>
<feature type="compositionally biased region" description="Basic and acidic residues" evidence="9">
    <location>
        <begin position="2005"/>
        <end position="2020"/>
    </location>
</feature>
<evidence type="ECO:0000256" key="3">
    <source>
        <dbReference type="ARBA" id="ARBA00022737"/>
    </source>
</evidence>
<dbReference type="SUPFAM" id="SSF63763">
    <property type="entry name" value="SAND domain-like"/>
    <property type="match status" value="1"/>
</dbReference>
<comment type="subcellular location">
    <subcellularLocation>
        <location evidence="1">Nucleus</location>
    </subcellularLocation>
</comment>
<feature type="compositionally biased region" description="Basic and acidic residues" evidence="9">
    <location>
        <begin position="1712"/>
        <end position="1725"/>
    </location>
</feature>
<evidence type="ECO:0000256" key="4">
    <source>
        <dbReference type="ARBA" id="ARBA00022771"/>
    </source>
</evidence>
<keyword evidence="3" id="KW-0677">Repeat</keyword>
<feature type="compositionally biased region" description="Basic and acidic residues" evidence="9">
    <location>
        <begin position="1022"/>
        <end position="1037"/>
    </location>
</feature>
<feature type="compositionally biased region" description="Polar residues" evidence="9">
    <location>
        <begin position="1940"/>
        <end position="1953"/>
    </location>
</feature>
<feature type="compositionally biased region" description="Gly residues" evidence="9">
    <location>
        <begin position="1042"/>
        <end position="1060"/>
    </location>
</feature>
<accession>I0Z5F8</accession>
<feature type="compositionally biased region" description="Low complexity" evidence="9">
    <location>
        <begin position="1696"/>
        <end position="1708"/>
    </location>
</feature>
<dbReference type="PROSITE" id="PS50864">
    <property type="entry name" value="SAND"/>
    <property type="match status" value="1"/>
</dbReference>
<feature type="region of interest" description="Disordered" evidence="9">
    <location>
        <begin position="1252"/>
        <end position="1346"/>
    </location>
</feature>
<feature type="region of interest" description="Disordered" evidence="9">
    <location>
        <begin position="1938"/>
        <end position="2036"/>
    </location>
</feature>
<proteinExistence type="predicted"/>
<feature type="compositionally biased region" description="Basic residues" evidence="9">
    <location>
        <begin position="397"/>
        <end position="417"/>
    </location>
</feature>
<feature type="region of interest" description="Disordered" evidence="9">
    <location>
        <begin position="1538"/>
        <end position="1837"/>
    </location>
</feature>
<evidence type="ECO:0000256" key="6">
    <source>
        <dbReference type="ARBA" id="ARBA00023015"/>
    </source>
</evidence>
<keyword evidence="4" id="KW-0863">Zinc-finger</keyword>
<feature type="region of interest" description="Disordered" evidence="9">
    <location>
        <begin position="1"/>
        <end position="151"/>
    </location>
</feature>
<feature type="compositionally biased region" description="Low complexity" evidence="9">
    <location>
        <begin position="1821"/>
        <end position="1837"/>
    </location>
</feature>
<reference evidence="12 13" key="1">
    <citation type="journal article" date="2012" name="Genome Biol.">
        <title>The genome of the polar eukaryotic microalga coccomyxa subellipsoidea reveals traits of cold adaptation.</title>
        <authorList>
            <person name="Blanc G."/>
            <person name="Agarkova I."/>
            <person name="Grimwood J."/>
            <person name="Kuo A."/>
            <person name="Brueggeman A."/>
            <person name="Dunigan D."/>
            <person name="Gurnon J."/>
            <person name="Ladunga I."/>
            <person name="Lindquist E."/>
            <person name="Lucas S."/>
            <person name="Pangilinan J."/>
            <person name="Proschold T."/>
            <person name="Salamov A."/>
            <person name="Schmutz J."/>
            <person name="Weeks D."/>
            <person name="Yamada T."/>
            <person name="Claverie J.M."/>
            <person name="Grigoriev I."/>
            <person name="Van Etten J."/>
            <person name="Lomsadze A."/>
            <person name="Borodovsky M."/>
        </authorList>
    </citation>
    <scope>NUCLEOTIDE SEQUENCE [LARGE SCALE GENOMIC DNA]</scope>
    <source>
        <strain evidence="12 13">C-169</strain>
    </source>
</reference>
<feature type="region of interest" description="Disordered" evidence="9">
    <location>
        <begin position="597"/>
        <end position="620"/>
    </location>
</feature>
<evidence type="ECO:0000256" key="7">
    <source>
        <dbReference type="ARBA" id="ARBA00023163"/>
    </source>
</evidence>
<evidence type="ECO:0000256" key="1">
    <source>
        <dbReference type="ARBA" id="ARBA00004123"/>
    </source>
</evidence>
<dbReference type="InterPro" id="IPR010919">
    <property type="entry name" value="SAND-like_dom_sf"/>
</dbReference>
<feature type="compositionally biased region" description="Polar residues" evidence="9">
    <location>
        <begin position="1319"/>
        <end position="1335"/>
    </location>
</feature>
<evidence type="ECO:0000313" key="12">
    <source>
        <dbReference type="EMBL" id="EIE25877.1"/>
    </source>
</evidence>
<dbReference type="InterPro" id="IPR034732">
    <property type="entry name" value="EPHD"/>
</dbReference>
<feature type="compositionally biased region" description="Acidic residues" evidence="9">
    <location>
        <begin position="1079"/>
        <end position="1099"/>
    </location>
</feature>
<evidence type="ECO:0000256" key="5">
    <source>
        <dbReference type="ARBA" id="ARBA00022833"/>
    </source>
</evidence>
<dbReference type="GO" id="GO:0005634">
    <property type="term" value="C:nucleus"/>
    <property type="evidence" value="ECO:0007669"/>
    <property type="project" value="UniProtKB-SubCell"/>
</dbReference>
<dbReference type="InterPro" id="IPR001965">
    <property type="entry name" value="Znf_PHD"/>
</dbReference>
<organism evidence="12 13">
    <name type="scientific">Coccomyxa subellipsoidea (strain C-169)</name>
    <name type="common">Green microalga</name>
    <dbReference type="NCBI Taxonomy" id="574566"/>
    <lineage>
        <taxon>Eukaryota</taxon>
        <taxon>Viridiplantae</taxon>
        <taxon>Chlorophyta</taxon>
        <taxon>core chlorophytes</taxon>
        <taxon>Trebouxiophyceae</taxon>
        <taxon>Trebouxiophyceae incertae sedis</taxon>
        <taxon>Coccomyxaceae</taxon>
        <taxon>Coccomyxa</taxon>
        <taxon>Coccomyxa subellipsoidea</taxon>
    </lineage>
</organism>
<feature type="region of interest" description="Disordered" evidence="9">
    <location>
        <begin position="657"/>
        <end position="679"/>
    </location>
</feature>
<dbReference type="InterPro" id="IPR000770">
    <property type="entry name" value="SAND_dom"/>
</dbReference>
<dbReference type="RefSeq" id="XP_005650421.1">
    <property type="nucleotide sequence ID" value="XM_005650364.1"/>
</dbReference>
<feature type="compositionally biased region" description="Low complexity" evidence="9">
    <location>
        <begin position="666"/>
        <end position="677"/>
    </location>
</feature>
<keyword evidence="8" id="KW-0539">Nucleus</keyword>
<feature type="compositionally biased region" description="Low complexity" evidence="9">
    <location>
        <begin position="1422"/>
        <end position="1447"/>
    </location>
</feature>
<feature type="compositionally biased region" description="Low complexity" evidence="9">
    <location>
        <begin position="1958"/>
        <end position="1988"/>
    </location>
</feature>
<feature type="domain" description="PHD-type" evidence="11">
    <location>
        <begin position="858"/>
        <end position="989"/>
    </location>
</feature>
<evidence type="ECO:0000313" key="13">
    <source>
        <dbReference type="Proteomes" id="UP000007264"/>
    </source>
</evidence>
<dbReference type="STRING" id="574566.I0Z5F8"/>
<feature type="compositionally biased region" description="Basic and acidic residues" evidence="9">
    <location>
        <begin position="1649"/>
        <end position="1662"/>
    </location>
</feature>
<feature type="compositionally biased region" description="Basic and acidic residues" evidence="9">
    <location>
        <begin position="1679"/>
        <end position="1688"/>
    </location>
</feature>
<feature type="region of interest" description="Disordered" evidence="9">
    <location>
        <begin position="374"/>
        <end position="521"/>
    </location>
</feature>
<feature type="compositionally biased region" description="Low complexity" evidence="9">
    <location>
        <begin position="1061"/>
        <end position="1074"/>
    </location>
</feature>
<dbReference type="InterPro" id="IPR013083">
    <property type="entry name" value="Znf_RING/FYVE/PHD"/>
</dbReference>
<feature type="compositionally biased region" description="Acidic residues" evidence="9">
    <location>
        <begin position="315"/>
        <end position="327"/>
    </location>
</feature>